<sequence length="184" mass="20017">MNYFVVADPIKCIGCRTCMIACVVEHNGEDIFYQNPEEINFNPKLEVVKNAQVSAPIQCRQCEDAPCAKACPQDAISRKNNAIIVDQKKCIGCKNCMLACPLGAINLNDVESGCTVDLTNMPNDKLFCIEKMVANKCDLCSGSEKGPACVRVCPTAAFRIVHEEDLTASIKNKRKASAIGAKNL</sequence>
<organism evidence="7">
    <name type="scientific">Intestinibacter bartlettii</name>
    <dbReference type="NCBI Taxonomy" id="261299"/>
    <lineage>
        <taxon>Bacteria</taxon>
        <taxon>Bacillati</taxon>
        <taxon>Bacillota</taxon>
        <taxon>Clostridia</taxon>
        <taxon>Peptostreptococcales</taxon>
        <taxon>Peptostreptococcaceae</taxon>
        <taxon>Intestinibacter</taxon>
    </lineage>
</organism>
<evidence type="ECO:0000256" key="4">
    <source>
        <dbReference type="ARBA" id="ARBA00023004"/>
    </source>
</evidence>
<reference evidence="7" key="1">
    <citation type="submission" date="2019-11" db="EMBL/GenBank/DDBJ databases">
        <authorList>
            <person name="Feng L."/>
        </authorList>
    </citation>
    <scope>NUCLEOTIDE SEQUENCE</scope>
    <source>
        <strain evidence="7">IbartlettiiLFYP30</strain>
    </source>
</reference>
<evidence type="ECO:0000256" key="3">
    <source>
        <dbReference type="ARBA" id="ARBA00022737"/>
    </source>
</evidence>
<feature type="domain" description="4Fe-4S ferredoxin-type" evidence="6">
    <location>
        <begin position="3"/>
        <end position="22"/>
    </location>
</feature>
<dbReference type="PROSITE" id="PS51379">
    <property type="entry name" value="4FE4S_FER_2"/>
    <property type="match status" value="3"/>
</dbReference>
<evidence type="ECO:0000313" key="7">
    <source>
        <dbReference type="EMBL" id="VYU24385.1"/>
    </source>
</evidence>
<evidence type="ECO:0000256" key="5">
    <source>
        <dbReference type="ARBA" id="ARBA00023014"/>
    </source>
</evidence>
<dbReference type="PANTHER" id="PTHR42859:SF17">
    <property type="entry name" value="ELECTRON TRANSPORT PROTEIN HYDN-RELATED"/>
    <property type="match status" value="1"/>
</dbReference>
<name>A0A6N3D7R3_9FIRM</name>
<gene>
    <name evidence="7" type="primary">hydN_2</name>
    <name evidence="7" type="ORF">IBLFYP30_02117</name>
</gene>
<evidence type="ECO:0000259" key="6">
    <source>
        <dbReference type="PROSITE" id="PS51379"/>
    </source>
</evidence>
<keyword evidence="2" id="KW-0479">Metal-binding</keyword>
<feature type="domain" description="4Fe-4S ferredoxin-type" evidence="6">
    <location>
        <begin position="81"/>
        <end position="110"/>
    </location>
</feature>
<proteinExistence type="predicted"/>
<dbReference type="PANTHER" id="PTHR42859">
    <property type="entry name" value="OXIDOREDUCTASE"/>
    <property type="match status" value="1"/>
</dbReference>
<dbReference type="CDD" id="cd10554">
    <property type="entry name" value="HycB_like"/>
    <property type="match status" value="1"/>
</dbReference>
<dbReference type="AlphaFoldDB" id="A0A6N3D7R3"/>
<dbReference type="SUPFAM" id="SSF54862">
    <property type="entry name" value="4Fe-4S ferredoxins"/>
    <property type="match status" value="1"/>
</dbReference>
<dbReference type="GeneID" id="89564094"/>
<keyword evidence="5" id="KW-0411">Iron-sulfur</keyword>
<dbReference type="Gene3D" id="3.30.70.20">
    <property type="match status" value="2"/>
</dbReference>
<dbReference type="GO" id="GO:0046872">
    <property type="term" value="F:metal ion binding"/>
    <property type="evidence" value="ECO:0007669"/>
    <property type="project" value="UniProtKB-KW"/>
</dbReference>
<dbReference type="EMBL" id="CACRUE010000031">
    <property type="protein sequence ID" value="VYU24385.1"/>
    <property type="molecule type" value="Genomic_DNA"/>
</dbReference>
<feature type="domain" description="4Fe-4S ferredoxin-type" evidence="6">
    <location>
        <begin position="130"/>
        <end position="163"/>
    </location>
</feature>
<dbReference type="InterPro" id="IPR017896">
    <property type="entry name" value="4Fe4S_Fe-S-bd"/>
</dbReference>
<evidence type="ECO:0000256" key="1">
    <source>
        <dbReference type="ARBA" id="ARBA00022485"/>
    </source>
</evidence>
<dbReference type="RefSeq" id="WP_007285432.1">
    <property type="nucleotide sequence ID" value="NZ_CACRUE010000031.1"/>
</dbReference>
<dbReference type="PROSITE" id="PS00198">
    <property type="entry name" value="4FE4S_FER_1"/>
    <property type="match status" value="1"/>
</dbReference>
<dbReference type="GO" id="GO:0051539">
    <property type="term" value="F:4 iron, 4 sulfur cluster binding"/>
    <property type="evidence" value="ECO:0007669"/>
    <property type="project" value="UniProtKB-KW"/>
</dbReference>
<dbReference type="Pfam" id="PF13247">
    <property type="entry name" value="Fer4_11"/>
    <property type="match status" value="1"/>
</dbReference>
<keyword evidence="4" id="KW-0408">Iron</keyword>
<evidence type="ECO:0000256" key="2">
    <source>
        <dbReference type="ARBA" id="ARBA00022723"/>
    </source>
</evidence>
<dbReference type="InterPro" id="IPR050294">
    <property type="entry name" value="RnfB_subfamily"/>
</dbReference>
<accession>A0A6N3D7R3</accession>
<keyword evidence="3" id="KW-0677">Repeat</keyword>
<dbReference type="InterPro" id="IPR017900">
    <property type="entry name" value="4Fe4S_Fe_S_CS"/>
</dbReference>
<protein>
    <submittedName>
        <fullName evidence="7">Electron transport protein HydN</fullName>
    </submittedName>
</protein>
<keyword evidence="1" id="KW-0004">4Fe-4S</keyword>